<comment type="caution">
    <text evidence="1">The sequence shown here is derived from an EMBL/GenBank/DDBJ whole genome shotgun (WGS) entry which is preliminary data.</text>
</comment>
<dbReference type="PANTHER" id="PTHR37822">
    <property type="entry name" value="SPORE PHOTOPRODUCT LYASE-RELATED"/>
    <property type="match status" value="1"/>
</dbReference>
<gene>
    <name evidence="1" type="ORF">DRJ04_01895</name>
</gene>
<dbReference type="InterPro" id="IPR049539">
    <property type="entry name" value="SPL"/>
</dbReference>
<dbReference type="GO" id="GO:1904047">
    <property type="term" value="F:S-adenosyl-L-methionine binding"/>
    <property type="evidence" value="ECO:0007669"/>
    <property type="project" value="TreeGrafter"/>
</dbReference>
<evidence type="ECO:0000313" key="1">
    <source>
        <dbReference type="EMBL" id="RLE14683.1"/>
    </source>
</evidence>
<organism evidence="1 2">
    <name type="scientific">Aerophobetes bacterium</name>
    <dbReference type="NCBI Taxonomy" id="2030807"/>
    <lineage>
        <taxon>Bacteria</taxon>
        <taxon>Candidatus Aerophobota</taxon>
    </lineage>
</organism>
<dbReference type="PANTHER" id="PTHR37822:SF2">
    <property type="entry name" value="SPORE PHOTOPRODUCT LYASE"/>
    <property type="match status" value="1"/>
</dbReference>
<dbReference type="GO" id="GO:0051539">
    <property type="term" value="F:4 iron, 4 sulfur cluster binding"/>
    <property type="evidence" value="ECO:0007669"/>
    <property type="project" value="TreeGrafter"/>
</dbReference>
<dbReference type="Pfam" id="PF20903">
    <property type="entry name" value="SPL"/>
    <property type="match status" value="1"/>
</dbReference>
<dbReference type="Gene3D" id="3.40.50.12110">
    <property type="match status" value="1"/>
</dbReference>
<dbReference type="EMBL" id="QMQA01000033">
    <property type="protein sequence ID" value="RLE14683.1"/>
    <property type="molecule type" value="Genomic_DNA"/>
</dbReference>
<accession>A0A662DK63</accession>
<dbReference type="GO" id="GO:0042601">
    <property type="term" value="C:endospore-forming forespore"/>
    <property type="evidence" value="ECO:0007669"/>
    <property type="project" value="TreeGrafter"/>
</dbReference>
<evidence type="ECO:0008006" key="3">
    <source>
        <dbReference type="Google" id="ProtNLM"/>
    </source>
</evidence>
<sequence>MDREVKTHPLVKQIIARVGEAEVQETFLPEIKKPPFREGKSFLFLTRFSGKFVKPCPGTGKGYLCCGYTVINQPVGCPLDCTYCILQDYLGPSPLIVYVNFDDLIDELNRFLEKYKGSFIRIGNGELTDSLALDYLANFSSFFISYFRKKKNTVFEFKTKTDEIDGVLQLPSSKNIVLSWSLNPQTLISEEEYLTASLERRLKAAVKVQEKGFMLGFHFDPLIWYPGWEGEYERTVEALFSLIDSSRIFWISLGALRFPPSLKKIIQQRFPRTRIIYEEMVRGFDGKLRYIKPLRIKLFKKVYSLIKDKAPDVFCYLCMESPDVWEKVMGFSPRSNLHFRYIFEQHCRKILNVDRFVG</sequence>
<proteinExistence type="predicted"/>
<dbReference type="InterPro" id="IPR058240">
    <property type="entry name" value="rSAM_sf"/>
</dbReference>
<reference evidence="1 2" key="1">
    <citation type="submission" date="2018-06" db="EMBL/GenBank/DDBJ databases">
        <title>Extensive metabolic versatility and redundancy in microbially diverse, dynamic hydrothermal sediments.</title>
        <authorList>
            <person name="Dombrowski N."/>
            <person name="Teske A."/>
            <person name="Baker B.J."/>
        </authorList>
    </citation>
    <scope>NUCLEOTIDE SEQUENCE [LARGE SCALE GENOMIC DNA]</scope>
    <source>
        <strain evidence="1">B3_G15</strain>
    </source>
</reference>
<dbReference type="AlphaFoldDB" id="A0A662DK63"/>
<dbReference type="SUPFAM" id="SSF102114">
    <property type="entry name" value="Radical SAM enzymes"/>
    <property type="match status" value="1"/>
</dbReference>
<dbReference type="Gene3D" id="3.80.30.30">
    <property type="match status" value="1"/>
</dbReference>
<protein>
    <recommendedName>
        <fullName evidence="3">DNA photolyase</fullName>
    </recommendedName>
</protein>
<name>A0A662DK63_UNCAE</name>
<dbReference type="GO" id="GO:0003913">
    <property type="term" value="F:DNA photolyase activity"/>
    <property type="evidence" value="ECO:0007669"/>
    <property type="project" value="TreeGrafter"/>
</dbReference>
<evidence type="ECO:0000313" key="2">
    <source>
        <dbReference type="Proteomes" id="UP000280417"/>
    </source>
</evidence>
<dbReference type="Proteomes" id="UP000280417">
    <property type="component" value="Unassembled WGS sequence"/>
</dbReference>